<dbReference type="Pfam" id="PF00668">
    <property type="entry name" value="Condensation"/>
    <property type="match status" value="1"/>
</dbReference>
<keyword evidence="3" id="KW-1185">Reference proteome</keyword>
<evidence type="ECO:0000259" key="1">
    <source>
        <dbReference type="Pfam" id="PF00668"/>
    </source>
</evidence>
<dbReference type="InterPro" id="IPR001242">
    <property type="entry name" value="Condensation_dom"/>
</dbReference>
<reference evidence="3" key="1">
    <citation type="journal article" date="2022" name="Microorganisms">
        <title>Beyond the ABCs#Discovery of Three New Plasmid Types in Rhodobacterales (RepQ, RepY, RepW).</title>
        <authorList>
            <person name="Freese H.M."/>
            <person name="Ringel V."/>
            <person name="Overmann J."/>
            <person name="Petersen J."/>
        </authorList>
    </citation>
    <scope>NUCLEOTIDE SEQUENCE [LARGE SCALE GENOMIC DNA]</scope>
    <source>
        <strain evidence="3">DSM 109990</strain>
        <plasmid evidence="3">pDSM109990_a</plasmid>
    </source>
</reference>
<geneLocation type="plasmid" evidence="2 3">
    <name>pDSM109990_a</name>
</geneLocation>
<evidence type="ECO:0000313" key="3">
    <source>
        <dbReference type="Proteomes" id="UP000831019"/>
    </source>
</evidence>
<dbReference type="InterPro" id="IPR023213">
    <property type="entry name" value="CAT-like_dom_sf"/>
</dbReference>
<dbReference type="PANTHER" id="PTHR45527:SF1">
    <property type="entry name" value="FATTY ACID SYNTHASE"/>
    <property type="match status" value="1"/>
</dbReference>
<sequence>MLAAALDPETSVGFHINQTISWAVRITPGVSSRTLRRAFDQLVLRHDSLRLRFVELGNVWRAEILPNHPIGLIIEELGEMSEAAQKKAIMARCAKPLTALSDPMFEMCLLKFGGAGDVILVRVHHAIIDGYSIVLLLEELLKHALSMPVSESPLSHGDFISHRGKQILTRAEEKEAFWREGLFPLPEKLNIGRKAQGLPDLSPKNISKTKMLNDVLTPQVSAQVEVLVKNTGVSAFCHLHAAFSETLCAQAGQGAVLVHSVVGRREAAVASFIGAEMLEFPLRYSCGSGAGWVSEQISASAEMLPTSALDDDTLMGQEIRAKADWMRFLVHIRTPTGRFSTSPFRKIFEEAMIGKISFGFLTMERIDLPKEADSGFELQMNVTSSPQGPQASLIGNAASWGQADLGQLAQEIDARVQPN</sequence>
<dbReference type="Gene3D" id="3.30.559.30">
    <property type="entry name" value="Nonribosomal peptide synthetase, condensation domain"/>
    <property type="match status" value="1"/>
</dbReference>
<name>A0ABY3ZPG7_9RHOB</name>
<keyword evidence="2" id="KW-0614">Plasmid</keyword>
<protein>
    <submittedName>
        <fullName evidence="2">Linear gramicidin synthase subunit B</fullName>
    </submittedName>
</protein>
<proteinExistence type="predicted"/>
<dbReference type="PANTHER" id="PTHR45527">
    <property type="entry name" value="NONRIBOSOMAL PEPTIDE SYNTHETASE"/>
    <property type="match status" value="1"/>
</dbReference>
<dbReference type="EMBL" id="CP085145">
    <property type="protein sequence ID" value="UOA16549.1"/>
    <property type="molecule type" value="Genomic_DNA"/>
</dbReference>
<evidence type="ECO:0000313" key="2">
    <source>
        <dbReference type="EMBL" id="UOA16549.1"/>
    </source>
</evidence>
<accession>A0ABY3ZPG7</accession>
<dbReference type="Gene3D" id="3.30.559.10">
    <property type="entry name" value="Chloramphenicol acetyltransferase-like domain"/>
    <property type="match status" value="1"/>
</dbReference>
<gene>
    <name evidence="2" type="primary">lgrB</name>
    <name evidence="2" type="ORF">DSM109990_03433</name>
</gene>
<organism evidence="2 3">
    <name type="scientific">Sulfitobacter dubius</name>
    <dbReference type="NCBI Taxonomy" id="218673"/>
    <lineage>
        <taxon>Bacteria</taxon>
        <taxon>Pseudomonadati</taxon>
        <taxon>Pseudomonadota</taxon>
        <taxon>Alphaproteobacteria</taxon>
        <taxon>Rhodobacterales</taxon>
        <taxon>Roseobacteraceae</taxon>
        <taxon>Sulfitobacter</taxon>
    </lineage>
</organism>
<dbReference type="SUPFAM" id="SSF52777">
    <property type="entry name" value="CoA-dependent acyltransferases"/>
    <property type="match status" value="1"/>
</dbReference>
<feature type="domain" description="Condensation" evidence="1">
    <location>
        <begin position="21"/>
        <end position="268"/>
    </location>
</feature>
<dbReference type="Proteomes" id="UP000831019">
    <property type="component" value="Plasmid pDSM109990_a"/>
</dbReference>